<name>A0A1N7PQ87_9RHOB</name>
<evidence type="ECO:0000313" key="2">
    <source>
        <dbReference type="EMBL" id="SIT12771.1"/>
    </source>
</evidence>
<keyword evidence="1" id="KW-0732">Signal</keyword>
<gene>
    <name evidence="2" type="ORF">SAMN05421759_11872</name>
</gene>
<dbReference type="RefSeq" id="WP_076450537.1">
    <property type="nucleotide sequence ID" value="NZ_FTOQ01000018.1"/>
</dbReference>
<feature type="chain" id="PRO_5009943878" evidence="1">
    <location>
        <begin position="23"/>
        <end position="75"/>
    </location>
</feature>
<feature type="signal peptide" evidence="1">
    <location>
        <begin position="1"/>
        <end position="22"/>
    </location>
</feature>
<keyword evidence="3" id="KW-1185">Reference proteome</keyword>
<reference evidence="3" key="1">
    <citation type="submission" date="2017-01" db="EMBL/GenBank/DDBJ databases">
        <authorList>
            <person name="Varghese N."/>
            <person name="Submissions S."/>
        </authorList>
    </citation>
    <scope>NUCLEOTIDE SEQUENCE [LARGE SCALE GENOMIC DNA]</scope>
    <source>
        <strain evidence="3">DSM 29430</strain>
    </source>
</reference>
<dbReference type="Proteomes" id="UP000186684">
    <property type="component" value="Unassembled WGS sequence"/>
</dbReference>
<evidence type="ECO:0000256" key="1">
    <source>
        <dbReference type="SAM" id="SignalP"/>
    </source>
</evidence>
<dbReference type="EMBL" id="FTOQ01000018">
    <property type="protein sequence ID" value="SIT12771.1"/>
    <property type="molecule type" value="Genomic_DNA"/>
</dbReference>
<dbReference type="OrthoDB" id="7876411at2"/>
<evidence type="ECO:0000313" key="3">
    <source>
        <dbReference type="Proteomes" id="UP000186684"/>
    </source>
</evidence>
<accession>A0A1N7PQ87</accession>
<proteinExistence type="predicted"/>
<dbReference type="AlphaFoldDB" id="A0A1N7PQ87"/>
<organism evidence="2 3">
    <name type="scientific">Roseivivax lentus</name>
    <dbReference type="NCBI Taxonomy" id="633194"/>
    <lineage>
        <taxon>Bacteria</taxon>
        <taxon>Pseudomonadati</taxon>
        <taxon>Pseudomonadota</taxon>
        <taxon>Alphaproteobacteria</taxon>
        <taxon>Rhodobacterales</taxon>
        <taxon>Roseobacteraceae</taxon>
        <taxon>Roseivivax</taxon>
    </lineage>
</organism>
<sequence>MTKFTTALALVLATATGSAALAATDGQIAEIETFANVDTSGLSNAEIASLLNVIHSGGSVSENRALVQNLVGKYQ</sequence>
<protein>
    <submittedName>
        <fullName evidence="2">Uncharacterized protein</fullName>
    </submittedName>
</protein>